<dbReference type="CDD" id="cd02517">
    <property type="entry name" value="CMP-KDO-Synthetase"/>
    <property type="match status" value="1"/>
</dbReference>
<dbReference type="NCBIfam" id="NF003952">
    <property type="entry name" value="PRK05450.1-5"/>
    <property type="match status" value="1"/>
</dbReference>
<comment type="pathway">
    <text evidence="5">Nucleotide-sugar biosynthesis; CMP-3-deoxy-D-manno-octulosonate biosynthesis; CMP-3-deoxy-D-manno-octulosonate from 3-deoxy-D-manno-octulosonate and CTP: step 1/1.</text>
</comment>
<dbReference type="SUPFAM" id="SSF53448">
    <property type="entry name" value="Nucleotide-diphospho-sugar transferases"/>
    <property type="match status" value="1"/>
</dbReference>
<gene>
    <name evidence="5 6" type="primary">kdsB</name>
    <name evidence="6" type="ORF">IAA31_03675</name>
</gene>
<dbReference type="Proteomes" id="UP000824150">
    <property type="component" value="Unassembled WGS sequence"/>
</dbReference>
<keyword evidence="2 5" id="KW-0808">Transferase</keyword>
<accession>A0A9E2KML8</accession>
<keyword evidence="5" id="KW-0963">Cytoplasm</keyword>
<dbReference type="FunFam" id="3.90.550.10:FF:000011">
    <property type="entry name" value="3-deoxy-manno-octulosonate cytidylyltransferase"/>
    <property type="match status" value="1"/>
</dbReference>
<dbReference type="InterPro" id="IPR003329">
    <property type="entry name" value="Cytidylyl_trans"/>
</dbReference>
<dbReference type="GO" id="GO:0016020">
    <property type="term" value="C:membrane"/>
    <property type="evidence" value="ECO:0007669"/>
    <property type="project" value="UniProtKB-SubCell"/>
</dbReference>
<protein>
    <recommendedName>
        <fullName evidence="5">3-deoxy-manno-octulosonate cytidylyltransferase</fullName>
        <ecNumber evidence="5">2.7.7.38</ecNumber>
    </recommendedName>
    <alternativeName>
        <fullName evidence="5">CMP-2-keto-3-deoxyoctulosonic acid synthase</fullName>
        <shortName evidence="5">CKS</shortName>
        <shortName evidence="5">CMP-KDO synthase</shortName>
    </alternativeName>
</protein>
<evidence type="ECO:0000256" key="2">
    <source>
        <dbReference type="ARBA" id="ARBA00022679"/>
    </source>
</evidence>
<evidence type="ECO:0000313" key="6">
    <source>
        <dbReference type="EMBL" id="MBU3826571.1"/>
    </source>
</evidence>
<name>A0A9E2KML8_9GAMM</name>
<proteinExistence type="inferred from homology"/>
<keyword evidence="4 5" id="KW-0448">Lipopolysaccharide biosynthesis</keyword>
<comment type="similarity">
    <text evidence="5">Belongs to the KdsB family.</text>
</comment>
<dbReference type="PANTHER" id="PTHR42866:SF2">
    <property type="entry name" value="3-DEOXY-MANNO-OCTULOSONATE CYTIDYLYLTRANSFERASE, MITOCHONDRIAL"/>
    <property type="match status" value="1"/>
</dbReference>
<dbReference type="Pfam" id="PF02348">
    <property type="entry name" value="CTP_transf_3"/>
    <property type="match status" value="1"/>
</dbReference>
<dbReference type="InterPro" id="IPR029044">
    <property type="entry name" value="Nucleotide-diphossugar_trans"/>
</dbReference>
<reference evidence="6" key="2">
    <citation type="submission" date="2021-04" db="EMBL/GenBank/DDBJ databases">
        <authorList>
            <person name="Gilroy R."/>
        </authorList>
    </citation>
    <scope>NUCLEOTIDE SEQUENCE</scope>
    <source>
        <strain evidence="6">687</strain>
    </source>
</reference>
<organism evidence="6 7">
    <name type="scientific">Candidatus Anaerobiospirillum merdipullorum</name>
    <dbReference type="NCBI Taxonomy" id="2838450"/>
    <lineage>
        <taxon>Bacteria</taxon>
        <taxon>Pseudomonadati</taxon>
        <taxon>Pseudomonadota</taxon>
        <taxon>Gammaproteobacteria</taxon>
        <taxon>Aeromonadales</taxon>
        <taxon>Succinivibrionaceae</taxon>
        <taxon>Anaerobiospirillum</taxon>
    </lineage>
</organism>
<evidence type="ECO:0000256" key="5">
    <source>
        <dbReference type="HAMAP-Rule" id="MF_00057"/>
    </source>
</evidence>
<evidence type="ECO:0000256" key="1">
    <source>
        <dbReference type="ARBA" id="ARBA00004370"/>
    </source>
</evidence>
<evidence type="ECO:0000313" key="7">
    <source>
        <dbReference type="Proteomes" id="UP000824150"/>
    </source>
</evidence>
<dbReference type="NCBIfam" id="TIGR00466">
    <property type="entry name" value="kdsB"/>
    <property type="match status" value="1"/>
</dbReference>
<dbReference type="AlphaFoldDB" id="A0A9E2KML8"/>
<evidence type="ECO:0000256" key="3">
    <source>
        <dbReference type="ARBA" id="ARBA00022695"/>
    </source>
</evidence>
<dbReference type="PANTHER" id="PTHR42866">
    <property type="entry name" value="3-DEOXY-MANNO-OCTULOSONATE CYTIDYLYLTRANSFERASE"/>
    <property type="match status" value="1"/>
</dbReference>
<dbReference type="InterPro" id="IPR004528">
    <property type="entry name" value="KdsB"/>
</dbReference>
<comment type="function">
    <text evidence="5">Activates KDO (a required 8-carbon sugar) for incorporation into bacterial lipopolysaccharide in Gram-negative bacteria.</text>
</comment>
<dbReference type="GO" id="GO:0005829">
    <property type="term" value="C:cytosol"/>
    <property type="evidence" value="ECO:0007669"/>
    <property type="project" value="TreeGrafter"/>
</dbReference>
<comment type="catalytic activity">
    <reaction evidence="5">
        <text>3-deoxy-alpha-D-manno-oct-2-ulosonate + CTP = CMP-3-deoxy-beta-D-manno-octulosonate + diphosphate</text>
        <dbReference type="Rhea" id="RHEA:23448"/>
        <dbReference type="ChEBI" id="CHEBI:33019"/>
        <dbReference type="ChEBI" id="CHEBI:37563"/>
        <dbReference type="ChEBI" id="CHEBI:85986"/>
        <dbReference type="ChEBI" id="CHEBI:85987"/>
        <dbReference type="EC" id="2.7.7.38"/>
    </reaction>
</comment>
<dbReference type="HAMAP" id="MF_00057">
    <property type="entry name" value="KdsB"/>
    <property type="match status" value="1"/>
</dbReference>
<keyword evidence="3 5" id="KW-0548">Nucleotidyltransferase</keyword>
<evidence type="ECO:0000256" key="4">
    <source>
        <dbReference type="ARBA" id="ARBA00022985"/>
    </source>
</evidence>
<dbReference type="GO" id="GO:0008690">
    <property type="term" value="F:3-deoxy-manno-octulosonate cytidylyltransferase activity"/>
    <property type="evidence" value="ECO:0007669"/>
    <property type="project" value="UniProtKB-UniRule"/>
</dbReference>
<dbReference type="Gene3D" id="3.90.550.10">
    <property type="entry name" value="Spore Coat Polysaccharide Biosynthesis Protein SpsA, Chain A"/>
    <property type="match status" value="1"/>
</dbReference>
<reference evidence="6" key="1">
    <citation type="journal article" date="2021" name="PeerJ">
        <title>Extensive microbial diversity within the chicken gut microbiome revealed by metagenomics and culture.</title>
        <authorList>
            <person name="Gilroy R."/>
            <person name="Ravi A."/>
            <person name="Getino M."/>
            <person name="Pursley I."/>
            <person name="Horton D.L."/>
            <person name="Alikhan N.F."/>
            <person name="Baker D."/>
            <person name="Gharbi K."/>
            <person name="Hall N."/>
            <person name="Watson M."/>
            <person name="Adriaenssens E.M."/>
            <person name="Foster-Nyarko E."/>
            <person name="Jarju S."/>
            <person name="Secka A."/>
            <person name="Antonio M."/>
            <person name="Oren A."/>
            <person name="Chaudhuri R.R."/>
            <person name="La Ragione R."/>
            <person name="Hildebrand F."/>
            <person name="Pallen M.J."/>
        </authorList>
    </citation>
    <scope>NUCLEOTIDE SEQUENCE</scope>
    <source>
        <strain evidence="6">687</strain>
    </source>
</reference>
<dbReference type="GO" id="GO:0009103">
    <property type="term" value="P:lipopolysaccharide biosynthetic process"/>
    <property type="evidence" value="ECO:0007669"/>
    <property type="project" value="UniProtKB-UniRule"/>
</dbReference>
<comment type="caution">
    <text evidence="6">The sequence shown here is derived from an EMBL/GenBank/DDBJ whole genome shotgun (WGS) entry which is preliminary data.</text>
</comment>
<sequence>MSDYIVAIPSRLASTRLPNKPLVPICGIPMIRRVCMQALKSKAQRVIACVDSDKIAACLTDLPGTEVCMTSPQAACGTDRIAQMIESMHLDLETIIVNIQGDEPLINPEHIEAVAQLLVEKQADMATLCFRIDNEHDVFDPSCVKVVFDGNGMALYFSRAPIPYERDNFMHHQAPTATHYHHIGIYAYKAGTVLRYNQLSRPEIEVSESLEQLRLLHHGMKIAVGVTENPPETGVDTPEDLERVCRYLKAHGEA</sequence>
<dbReference type="EMBL" id="JAHLFG010000038">
    <property type="protein sequence ID" value="MBU3826571.1"/>
    <property type="molecule type" value="Genomic_DNA"/>
</dbReference>
<dbReference type="GO" id="GO:0033468">
    <property type="term" value="P:CMP-keto-3-deoxy-D-manno-octulosonic acid biosynthetic process"/>
    <property type="evidence" value="ECO:0007669"/>
    <property type="project" value="UniProtKB-UniRule"/>
</dbReference>
<dbReference type="EC" id="2.7.7.38" evidence="5"/>
<comment type="subcellular location">
    <subcellularLocation>
        <location evidence="5">Cytoplasm</location>
    </subcellularLocation>
    <subcellularLocation>
        <location evidence="1">Membrane</location>
    </subcellularLocation>
</comment>